<comment type="caution">
    <text evidence="2">The sequence shown here is derived from an EMBL/GenBank/DDBJ whole genome shotgun (WGS) entry which is preliminary data.</text>
</comment>
<dbReference type="EMBL" id="JACJQH010000011">
    <property type="protein sequence ID" value="MBD2195621.1"/>
    <property type="molecule type" value="Genomic_DNA"/>
</dbReference>
<accession>A0ABR8A6K8</accession>
<evidence type="ECO:0000256" key="1">
    <source>
        <dbReference type="SAM" id="Phobius"/>
    </source>
</evidence>
<gene>
    <name evidence="2" type="ORF">H6G24_08985</name>
</gene>
<organism evidence="2 3">
    <name type="scientific">Calothrix parietina FACHB-288</name>
    <dbReference type="NCBI Taxonomy" id="2692896"/>
    <lineage>
        <taxon>Bacteria</taxon>
        <taxon>Bacillati</taxon>
        <taxon>Cyanobacteriota</taxon>
        <taxon>Cyanophyceae</taxon>
        <taxon>Nostocales</taxon>
        <taxon>Calotrichaceae</taxon>
        <taxon>Calothrix</taxon>
    </lineage>
</organism>
<keyword evidence="1" id="KW-0472">Membrane</keyword>
<evidence type="ECO:0000313" key="2">
    <source>
        <dbReference type="EMBL" id="MBD2195621.1"/>
    </source>
</evidence>
<protein>
    <submittedName>
        <fullName evidence="2">Uncharacterized protein</fullName>
    </submittedName>
</protein>
<reference evidence="2 3" key="1">
    <citation type="journal article" date="2020" name="ISME J.">
        <title>Comparative genomics reveals insights into cyanobacterial evolution and habitat adaptation.</title>
        <authorList>
            <person name="Chen M.Y."/>
            <person name="Teng W.K."/>
            <person name="Zhao L."/>
            <person name="Hu C.X."/>
            <person name="Zhou Y.K."/>
            <person name="Han B.P."/>
            <person name="Song L.R."/>
            <person name="Shu W.S."/>
        </authorList>
    </citation>
    <scope>NUCLEOTIDE SEQUENCE [LARGE SCALE GENOMIC DNA]</scope>
    <source>
        <strain evidence="2 3">FACHB-288</strain>
    </source>
</reference>
<dbReference type="RefSeq" id="WP_190539637.1">
    <property type="nucleotide sequence ID" value="NZ_CAWPNO010000013.1"/>
</dbReference>
<dbReference type="Proteomes" id="UP000658514">
    <property type="component" value="Unassembled WGS sequence"/>
</dbReference>
<keyword evidence="1" id="KW-1133">Transmembrane helix</keyword>
<keyword evidence="3" id="KW-1185">Reference proteome</keyword>
<feature type="transmembrane region" description="Helical" evidence="1">
    <location>
        <begin position="6"/>
        <end position="23"/>
    </location>
</feature>
<keyword evidence="1" id="KW-0812">Transmembrane</keyword>
<sequence>MLPTKTHLLPAIITLSVIGYFVWPMSAFQLRVSRDTNHMFNQQIDAVDVRNRVEVENVDCQVPINRASKRAMSQVFTIDKSQILRLLRK</sequence>
<proteinExistence type="predicted"/>
<name>A0ABR8A6K8_9CYAN</name>
<evidence type="ECO:0000313" key="3">
    <source>
        <dbReference type="Proteomes" id="UP000658514"/>
    </source>
</evidence>